<accession>D9S1E3</accession>
<evidence type="ECO:0000313" key="2">
    <source>
        <dbReference type="Proteomes" id="UP000000272"/>
    </source>
</evidence>
<dbReference type="Proteomes" id="UP000000272">
    <property type="component" value="Chromosome"/>
</dbReference>
<name>D9S1E3_THEOJ</name>
<dbReference type="STRING" id="555079.Toce_0443"/>
<dbReference type="RefSeq" id="WP_013275270.1">
    <property type="nucleotide sequence ID" value="NC_014377.1"/>
</dbReference>
<organism evidence="1 2">
    <name type="scientific">Thermosediminibacter oceani (strain ATCC BAA-1034 / DSM 16646 / JW/IW-1228P)</name>
    <dbReference type="NCBI Taxonomy" id="555079"/>
    <lineage>
        <taxon>Bacteria</taxon>
        <taxon>Bacillati</taxon>
        <taxon>Bacillota</taxon>
        <taxon>Clostridia</taxon>
        <taxon>Thermosediminibacterales</taxon>
        <taxon>Thermosediminibacteraceae</taxon>
        <taxon>Thermosediminibacter</taxon>
    </lineage>
</organism>
<reference evidence="1 2" key="1">
    <citation type="journal article" date="2010" name="Stand. Genomic Sci.">
        <title>Complete genome sequence of Thermosediminibacter oceani type strain (JW/IW-1228P).</title>
        <authorList>
            <person name="Pitluck S."/>
            <person name="Yasawong M."/>
            <person name="Munk C."/>
            <person name="Nolan M."/>
            <person name="Lapidus A."/>
            <person name="Lucas S."/>
            <person name="Glavina Del Rio T."/>
            <person name="Tice H."/>
            <person name="Cheng J.F."/>
            <person name="Bruce D."/>
            <person name="Detter C."/>
            <person name="Tapia R."/>
            <person name="Han C."/>
            <person name="Goodwin L."/>
            <person name="Liolios K."/>
            <person name="Ivanova N."/>
            <person name="Mavromatis K."/>
            <person name="Mikhailova N."/>
            <person name="Pati A."/>
            <person name="Chen A."/>
            <person name="Palaniappan K."/>
            <person name="Land M."/>
            <person name="Hauser L."/>
            <person name="Chang Y.J."/>
            <person name="Jeffries C.D."/>
            <person name="Rohde M."/>
            <person name="Spring S."/>
            <person name="Sikorski J."/>
            <person name="Goker M."/>
            <person name="Woyke T."/>
            <person name="Bristow J."/>
            <person name="Eisen J.A."/>
            <person name="Markowitz V."/>
            <person name="Hugenholtz P."/>
            <person name="Kyrpides N.C."/>
            <person name="Klenk H.P."/>
        </authorList>
    </citation>
    <scope>NUCLEOTIDE SEQUENCE [LARGE SCALE GENOMIC DNA]</scope>
    <source>
        <strain evidence="2">ATCC BAA-1034 / DSM 16646 / JW/IW-1228P</strain>
    </source>
</reference>
<gene>
    <name evidence="1" type="ordered locus">Toce_0443</name>
</gene>
<dbReference type="HOGENOM" id="CLU_2132350_0_0_9"/>
<keyword evidence="2" id="KW-1185">Reference proteome</keyword>
<dbReference type="EMBL" id="CP002131">
    <property type="protein sequence ID" value="ADL07220.1"/>
    <property type="molecule type" value="Genomic_DNA"/>
</dbReference>
<sequence>MNSLYSSLIAPMIQCDNRLAELKAAKYSWLDSEKIINYLKHCKESPLSDNPKAKRKIIETFVDKIIIHPDRIDTSLKINIKFETERGNLGGGEPCLTIPLSVEWKIIYSDNYV</sequence>
<protein>
    <submittedName>
        <fullName evidence="1">Uncharacterized protein</fullName>
    </submittedName>
</protein>
<dbReference type="AlphaFoldDB" id="D9S1E3"/>
<proteinExistence type="predicted"/>
<evidence type="ECO:0000313" key="1">
    <source>
        <dbReference type="EMBL" id="ADL07220.1"/>
    </source>
</evidence>
<dbReference type="KEGG" id="toc:Toce_0443"/>